<evidence type="ECO:0000256" key="1">
    <source>
        <dbReference type="ARBA" id="ARBA00004136"/>
    </source>
</evidence>
<evidence type="ECO:0000256" key="7">
    <source>
        <dbReference type="ARBA" id="ARBA00022511"/>
    </source>
</evidence>
<sequence length="358" mass="40070">MGSCLLFVGHKVSFKLTDAYPIIYSPQSTLTLTYDLFFTSGLPRRPYSGFVRVHTVPRDSDCLIQISEKVYKGCLGRSVVVFSNCTQSWHYFNSRNRVIGPASPTSLVIQSPGVTDSGVYYISVSIDMGTSVDVFEIPVSIIGNVKPPTHQIANRCVTRITERHDVRLFLENCRNTCDWNTMIGLTDPVDFMPMDEGESNTTSVSQHESLYSNTTFEQGSNSRRVVIISISVVLSGCIIIVIIVGICYGVRRLRPSKPIYTPNTRPTQSNRLLVFGTENLNGEAELSRQQSPNKEIELTFLTQSTPIYEDINDGDLNNNQEDYLPINEDLNCLKKNHLPIDDILANEDTISCTYDIAE</sequence>
<keyword evidence="15" id="KW-0325">Glycoprotein</keyword>
<evidence type="ECO:0000256" key="17">
    <source>
        <dbReference type="SAM" id="Phobius"/>
    </source>
</evidence>
<keyword evidence="8 17" id="KW-0812">Transmembrane</keyword>
<reference evidence="18" key="1">
    <citation type="journal article" date="2019" name="Vet. Microbiol.">
        <title>Molecular and microscopic characterisation of a novel pathogenic herpesvirus from Indian ringneck parrots (Psittacula krameri).</title>
        <authorList>
            <person name="Sutherland M."/>
            <person name="Sarker S."/>
            <person name="Raidal S.R."/>
        </authorList>
    </citation>
    <scope>NUCLEOTIDE SEQUENCE</scope>
    <source>
        <strain evidence="18">PsHV 5</strain>
    </source>
</reference>
<keyword evidence="7" id="KW-1032">Host cell membrane</keyword>
<dbReference type="GeneID" id="80541417"/>
<evidence type="ECO:0000256" key="5">
    <source>
        <dbReference type="ARBA" id="ARBA00005825"/>
    </source>
</evidence>
<keyword evidence="17" id="KW-1133">Transmembrane helix</keyword>
<evidence type="ECO:0000256" key="6">
    <source>
        <dbReference type="ARBA" id="ARBA00013983"/>
    </source>
</evidence>
<dbReference type="Pfam" id="PF01688">
    <property type="entry name" value="Herpes_gI"/>
    <property type="match status" value="1"/>
</dbReference>
<evidence type="ECO:0000256" key="16">
    <source>
        <dbReference type="ARBA" id="ARBA00025134"/>
    </source>
</evidence>
<dbReference type="GO" id="GO:0043657">
    <property type="term" value="C:host cell"/>
    <property type="evidence" value="ECO:0007669"/>
    <property type="project" value="InterPro"/>
</dbReference>
<dbReference type="GO" id="GO:0055036">
    <property type="term" value="C:virion membrane"/>
    <property type="evidence" value="ECO:0007669"/>
    <property type="project" value="UniProtKB-SubCell"/>
</dbReference>
<evidence type="ECO:0000256" key="13">
    <source>
        <dbReference type="ARBA" id="ARBA00023081"/>
    </source>
</evidence>
<evidence type="ECO:0000256" key="2">
    <source>
        <dbReference type="ARBA" id="ARBA00004315"/>
    </source>
</evidence>
<comment type="similarity">
    <text evidence="5">Belongs to the alphaherpesvirinae glycoprotein I family.</text>
</comment>
<keyword evidence="11" id="KW-1043">Host membrane</keyword>
<keyword evidence="10" id="KW-0946">Virion</keyword>
<organism evidence="18 19">
    <name type="scientific">Psittacid alphaherpesvirus 5</name>
    <dbReference type="NCBI Taxonomy" id="2972693"/>
    <lineage>
        <taxon>Viruses</taxon>
        <taxon>Duplodnaviria</taxon>
        <taxon>Heunggongvirae</taxon>
        <taxon>Peploviricota</taxon>
        <taxon>Herviviricetes</taxon>
        <taxon>Herpesvirales</taxon>
        <taxon>Orthoherpesviridae</taxon>
        <taxon>Alphaherpesvirinae</taxon>
        <taxon>Iltovirus</taxon>
        <taxon>Iltovirus psittacidalpha5</taxon>
    </lineage>
</organism>
<evidence type="ECO:0000256" key="14">
    <source>
        <dbReference type="ARBA" id="ARBA00023136"/>
    </source>
</evidence>
<evidence type="ECO:0000256" key="4">
    <source>
        <dbReference type="ARBA" id="ARBA00004402"/>
    </source>
</evidence>
<reference evidence="18" key="2">
    <citation type="submission" date="2019-05" db="EMBL/GenBank/DDBJ databases">
        <authorList>
            <person name="Sutherland M."/>
            <person name="Sarker S."/>
            <person name="Raidal S.R."/>
        </authorList>
    </citation>
    <scope>NUCLEOTIDE SEQUENCE</scope>
    <source>
        <strain evidence="18">PsHV 5</strain>
    </source>
</reference>
<evidence type="ECO:0000256" key="12">
    <source>
        <dbReference type="ARBA" id="ARBA00022879"/>
    </source>
</evidence>
<comment type="function">
    <text evidence="16">In epithelial cells, the heterodimer gE/gI is required for the cell-to-cell spread of the virus, by sorting nascent virions to cell junctions. Once the virus reaches the cell junctions, virus particles can spread to adjacent cells extremely rapidly through interactions with cellular receptors that accumulate at these junctions. Implicated in basolateral spread in polarized cells. In neuronal cells, gE/gI is essential for the anterograde spread of the infection throughout the host nervous system. Together with US9, the heterodimer gE/gI is involved in the sorting and transport of viral structural components toward axon tips.</text>
</comment>
<name>A0A5P9JX79_9ALPH</name>
<keyword evidence="12 18" id="KW-0261">Viral envelope protein</keyword>
<keyword evidence="13" id="KW-1031">Host cell junction</keyword>
<accession>A0A5P9JX79</accession>
<evidence type="ECO:0000256" key="11">
    <source>
        <dbReference type="ARBA" id="ARBA00022870"/>
    </source>
</evidence>
<feature type="transmembrane region" description="Helical" evidence="17">
    <location>
        <begin position="225"/>
        <end position="250"/>
    </location>
</feature>
<gene>
    <name evidence="18" type="primary">envelope glycoprotein I</name>
</gene>
<comment type="subcellular location">
    <subcellularLocation>
        <location evidence="1">Host Golgi apparatus</location>
    </subcellularLocation>
    <subcellularLocation>
        <location evidence="2">Host cell junction</location>
    </subcellularLocation>
    <subcellularLocation>
        <location evidence="4">Host cell membrane</location>
        <topology evidence="4">Single-pass type I membrane protein</topology>
    </subcellularLocation>
    <subcellularLocation>
        <location evidence="3">Virion membrane</location>
        <topology evidence="3">Single-pass membrane protein</topology>
    </subcellularLocation>
</comment>
<dbReference type="EMBL" id="MK955929">
    <property type="protein sequence ID" value="QFU14614.1"/>
    <property type="molecule type" value="Genomic_DNA"/>
</dbReference>
<evidence type="ECO:0000256" key="8">
    <source>
        <dbReference type="ARBA" id="ARBA00022692"/>
    </source>
</evidence>
<dbReference type="GO" id="GO:0019031">
    <property type="term" value="C:viral envelope"/>
    <property type="evidence" value="ECO:0007669"/>
    <property type="project" value="UniProtKB-KW"/>
</dbReference>
<protein>
    <recommendedName>
        <fullName evidence="6">Envelope glycoprotein I</fullName>
    </recommendedName>
</protein>
<keyword evidence="19" id="KW-1185">Reference proteome</keyword>
<evidence type="ECO:0000313" key="18">
    <source>
        <dbReference type="EMBL" id="QFU14614.1"/>
    </source>
</evidence>
<keyword evidence="14 17" id="KW-0472">Membrane</keyword>
<evidence type="ECO:0000256" key="9">
    <source>
        <dbReference type="ARBA" id="ARBA00022812"/>
    </source>
</evidence>
<dbReference type="KEGG" id="vg:80541417"/>
<dbReference type="RefSeq" id="YP_010802644.1">
    <property type="nucleotide sequence ID" value="NC_077028.1"/>
</dbReference>
<evidence type="ECO:0000313" key="19">
    <source>
        <dbReference type="Proteomes" id="UP001162227"/>
    </source>
</evidence>
<dbReference type="GO" id="GO:0044177">
    <property type="term" value="C:host cell Golgi apparatus"/>
    <property type="evidence" value="ECO:0007669"/>
    <property type="project" value="UniProtKB-SubCell"/>
</dbReference>
<dbReference type="GO" id="GO:0044156">
    <property type="term" value="C:host cell junction"/>
    <property type="evidence" value="ECO:0007669"/>
    <property type="project" value="UniProtKB-SubCell"/>
</dbReference>
<evidence type="ECO:0000256" key="3">
    <source>
        <dbReference type="ARBA" id="ARBA00004381"/>
    </source>
</evidence>
<dbReference type="Proteomes" id="UP001162227">
    <property type="component" value="Segment"/>
</dbReference>
<proteinExistence type="inferred from homology"/>
<evidence type="ECO:0000256" key="10">
    <source>
        <dbReference type="ARBA" id="ARBA00022844"/>
    </source>
</evidence>
<dbReference type="InterPro" id="IPR002874">
    <property type="entry name" value="Herpes_gI"/>
</dbReference>
<evidence type="ECO:0000256" key="15">
    <source>
        <dbReference type="ARBA" id="ARBA00023180"/>
    </source>
</evidence>
<keyword evidence="9" id="KW-1040">Host Golgi apparatus</keyword>